<dbReference type="GeneID" id="68360409"/>
<name>A0A9P8MMC5_9HYPO</name>
<dbReference type="AlphaFoldDB" id="A0A9P8MMC5"/>
<evidence type="ECO:0008006" key="4">
    <source>
        <dbReference type="Google" id="ProtNLM"/>
    </source>
</evidence>
<accession>A0A9P8MMC5</accession>
<organism evidence="2 3">
    <name type="scientific">Hirsutella rhossiliensis</name>
    <dbReference type="NCBI Taxonomy" id="111463"/>
    <lineage>
        <taxon>Eukaryota</taxon>
        <taxon>Fungi</taxon>
        <taxon>Dikarya</taxon>
        <taxon>Ascomycota</taxon>
        <taxon>Pezizomycotina</taxon>
        <taxon>Sordariomycetes</taxon>
        <taxon>Hypocreomycetidae</taxon>
        <taxon>Hypocreales</taxon>
        <taxon>Ophiocordycipitaceae</taxon>
        <taxon>Hirsutella</taxon>
    </lineage>
</organism>
<sequence>MDANRLQILFSEYERVISEQIEPQNGTLESLCPEPQHQALSEAIAICEQSGVTQPRRSQRKRNVTPRPATTALNRIQKKRIATCSSQEYEFLRLGEVRKAWNGSIEYKVIWKPTWVSIDDLRGKRALEEAEELIVDEFGQVSWEKEMGRSGHVDMDTESE</sequence>
<dbReference type="EMBL" id="JAIZPD010000019">
    <property type="protein sequence ID" value="KAH0957790.1"/>
    <property type="molecule type" value="Genomic_DNA"/>
</dbReference>
<feature type="region of interest" description="Disordered" evidence="1">
    <location>
        <begin position="50"/>
        <end position="70"/>
    </location>
</feature>
<gene>
    <name evidence="2" type="ORF">HRG_11281</name>
</gene>
<comment type="caution">
    <text evidence="2">The sequence shown here is derived from an EMBL/GenBank/DDBJ whole genome shotgun (WGS) entry which is preliminary data.</text>
</comment>
<dbReference type="Proteomes" id="UP000824596">
    <property type="component" value="Unassembled WGS sequence"/>
</dbReference>
<reference evidence="2" key="1">
    <citation type="submission" date="2021-09" db="EMBL/GenBank/DDBJ databases">
        <title>A high-quality genome of the endoparasitic fungus Hirsutella rhossiliensis with a comparison of Hirsutella genomes reveals transposable elements contributing to genome size variation.</title>
        <authorList>
            <person name="Lin R."/>
            <person name="Jiao Y."/>
            <person name="Sun X."/>
            <person name="Ling J."/>
            <person name="Xie B."/>
            <person name="Cheng X."/>
        </authorList>
    </citation>
    <scope>NUCLEOTIDE SEQUENCE</scope>
    <source>
        <strain evidence="2">HR02</strain>
    </source>
</reference>
<dbReference type="RefSeq" id="XP_044715304.1">
    <property type="nucleotide sequence ID" value="XM_044869751.1"/>
</dbReference>
<keyword evidence="3" id="KW-1185">Reference proteome</keyword>
<dbReference type="OrthoDB" id="4868140at2759"/>
<proteinExistence type="predicted"/>
<evidence type="ECO:0000313" key="3">
    <source>
        <dbReference type="Proteomes" id="UP000824596"/>
    </source>
</evidence>
<evidence type="ECO:0000313" key="2">
    <source>
        <dbReference type="EMBL" id="KAH0957790.1"/>
    </source>
</evidence>
<protein>
    <recommendedName>
        <fullName evidence="4">Chromo domain-containing protein</fullName>
    </recommendedName>
</protein>
<evidence type="ECO:0000256" key="1">
    <source>
        <dbReference type="SAM" id="MobiDB-lite"/>
    </source>
</evidence>